<accession>A0ACA9YEI1</accession>
<name>A0ACA9YEI1_9ASCO</name>
<organism evidence="1 2">
    <name type="scientific">[Candida] jaroonii</name>
    <dbReference type="NCBI Taxonomy" id="467808"/>
    <lineage>
        <taxon>Eukaryota</taxon>
        <taxon>Fungi</taxon>
        <taxon>Dikarya</taxon>
        <taxon>Ascomycota</taxon>
        <taxon>Saccharomycotina</taxon>
        <taxon>Pichiomycetes</taxon>
        <taxon>Debaryomycetaceae</taxon>
        <taxon>Yamadazyma</taxon>
    </lineage>
</organism>
<reference evidence="1" key="1">
    <citation type="submission" date="2022-06" db="EMBL/GenBank/DDBJ databases">
        <authorList>
            <person name="Legras J.-L."/>
            <person name="Devillers H."/>
            <person name="Grondin C."/>
        </authorList>
    </citation>
    <scope>NUCLEOTIDE SEQUENCE</scope>
    <source>
        <strain evidence="1">CLIB 1444</strain>
    </source>
</reference>
<keyword evidence="2" id="KW-1185">Reference proteome</keyword>
<proteinExistence type="predicted"/>
<evidence type="ECO:0000313" key="2">
    <source>
        <dbReference type="Proteomes" id="UP001152531"/>
    </source>
</evidence>
<dbReference type="Proteomes" id="UP001152531">
    <property type="component" value="Unassembled WGS sequence"/>
</dbReference>
<protein>
    <submittedName>
        <fullName evidence="1">OTU domain-containing protein 2</fullName>
    </submittedName>
</protein>
<dbReference type="EMBL" id="CALSDN010000013">
    <property type="protein sequence ID" value="CAH6723150.1"/>
    <property type="molecule type" value="Genomic_DNA"/>
</dbReference>
<sequence length="314" mass="36197">MSVDTINDSNNSNDDITNNGLNEVSQIRTLDDLISKHKSEKKDLQGKITGLKKQINKKNKKQIQHDIQQLEADLDYQQSQELADFQQSTNDRPSDETHVENNNQSEKINHISDTTEIDEKLSDLSIGPKKKRNRQKERLAKRNAKIQQMKDDALDESKDMVDYRSIEINTMNELLKLNKLKVFEVNADGNCLFNSIRDQLALKHELNLTIEELRIKASAYILAHPDDFIPFLMEKDEIIDIEEYCKKLSTTTMWGSDIEILAFSKIFDCPIEVYLVGANKLMFNDEGIESVLKIAFYKHSFGLGEHYNSLRDVN</sequence>
<gene>
    <name evidence="1" type="ORF">CLIB1444_13S01464</name>
</gene>
<evidence type="ECO:0000313" key="1">
    <source>
        <dbReference type="EMBL" id="CAH6723150.1"/>
    </source>
</evidence>
<comment type="caution">
    <text evidence="1">The sequence shown here is derived from an EMBL/GenBank/DDBJ whole genome shotgun (WGS) entry which is preliminary data.</text>
</comment>